<organism evidence="2 3">
    <name type="scientific">Aureobasidium uvarum</name>
    <dbReference type="NCBI Taxonomy" id="2773716"/>
    <lineage>
        <taxon>Eukaryota</taxon>
        <taxon>Fungi</taxon>
        <taxon>Dikarya</taxon>
        <taxon>Ascomycota</taxon>
        <taxon>Pezizomycotina</taxon>
        <taxon>Dothideomycetes</taxon>
        <taxon>Dothideomycetidae</taxon>
        <taxon>Dothideales</taxon>
        <taxon>Saccotheciaceae</taxon>
        <taxon>Aureobasidium</taxon>
    </lineage>
</organism>
<dbReference type="EMBL" id="CAINUL010000002">
    <property type="protein sequence ID" value="CAD0107905.1"/>
    <property type="molecule type" value="Genomic_DNA"/>
</dbReference>
<accession>A0A9N8PQE1</accession>
<sequence length="228" mass="25775">MPNNLEAQLADNGAYSDLKIVCGADTYQVHKAIICPQSDFFRAACRPDTFQEGKTGLIDIPASSGRDDNFLTQPIRAEDFDWDLDVETTTSIKLMIHYFYHQDYLEQEKSAERESWYNCQCRKGILAEHSRMYAMGEKYGIHELKAVALAKFRNSAYKGCDQSGLAAAIVIAFKSTPQTDTMLRETILKILDYNGCHFRCNAEIQGVISGIPDLAYGLYCKALERLER</sequence>
<keyword evidence="3" id="KW-1185">Reference proteome</keyword>
<dbReference type="InterPro" id="IPR011333">
    <property type="entry name" value="SKP1/BTB/POZ_sf"/>
</dbReference>
<dbReference type="Pfam" id="PF00651">
    <property type="entry name" value="BTB"/>
    <property type="match status" value="1"/>
</dbReference>
<feature type="domain" description="BTB" evidence="1">
    <location>
        <begin position="16"/>
        <end position="108"/>
    </location>
</feature>
<reference evidence="2" key="1">
    <citation type="submission" date="2020-06" db="EMBL/GenBank/DDBJ databases">
        <authorList>
            <person name="Onetto C."/>
        </authorList>
    </citation>
    <scope>NUCLEOTIDE SEQUENCE</scope>
</reference>
<dbReference type="CDD" id="cd18186">
    <property type="entry name" value="BTB_POZ_ZBTB_KLHL-like"/>
    <property type="match status" value="1"/>
</dbReference>
<dbReference type="OrthoDB" id="6359816at2759"/>
<dbReference type="SUPFAM" id="SSF54695">
    <property type="entry name" value="POZ domain"/>
    <property type="match status" value="1"/>
</dbReference>
<dbReference type="Proteomes" id="UP000745764">
    <property type="component" value="Unassembled WGS sequence"/>
</dbReference>
<protein>
    <recommendedName>
        <fullName evidence="1">BTB domain-containing protein</fullName>
    </recommendedName>
</protein>
<dbReference type="PANTHER" id="PTHR47843:SF5">
    <property type="entry name" value="BTB_POZ DOMAIN PROTEIN"/>
    <property type="match status" value="1"/>
</dbReference>
<evidence type="ECO:0000313" key="3">
    <source>
        <dbReference type="Proteomes" id="UP000745764"/>
    </source>
</evidence>
<proteinExistence type="predicted"/>
<evidence type="ECO:0000259" key="1">
    <source>
        <dbReference type="PROSITE" id="PS50097"/>
    </source>
</evidence>
<comment type="caution">
    <text evidence="2">The sequence shown here is derived from an EMBL/GenBank/DDBJ whole genome shotgun (WGS) entry which is preliminary data.</text>
</comment>
<dbReference type="InterPro" id="IPR000210">
    <property type="entry name" value="BTB/POZ_dom"/>
</dbReference>
<name>A0A9N8PQE1_9PEZI</name>
<gene>
    <name evidence="2" type="ORF">AWRI4620_LOCUS2160</name>
</gene>
<dbReference type="PANTHER" id="PTHR47843">
    <property type="entry name" value="BTB DOMAIN-CONTAINING PROTEIN-RELATED"/>
    <property type="match status" value="1"/>
</dbReference>
<evidence type="ECO:0000313" key="2">
    <source>
        <dbReference type="EMBL" id="CAD0107905.1"/>
    </source>
</evidence>
<dbReference type="AlphaFoldDB" id="A0A9N8PQE1"/>
<dbReference type="Gene3D" id="3.30.710.10">
    <property type="entry name" value="Potassium Channel Kv1.1, Chain A"/>
    <property type="match status" value="1"/>
</dbReference>
<dbReference type="PROSITE" id="PS50097">
    <property type="entry name" value="BTB"/>
    <property type="match status" value="1"/>
</dbReference>